<dbReference type="AlphaFoldDB" id="A0A3N0YLN8"/>
<dbReference type="EMBL" id="RJVU01036043">
    <property type="protein sequence ID" value="ROL47113.1"/>
    <property type="molecule type" value="Genomic_DNA"/>
</dbReference>
<name>A0A3N0YLN8_ANAGA</name>
<accession>A0A3N0YLN8</accession>
<proteinExistence type="predicted"/>
<reference evidence="1 2" key="1">
    <citation type="submission" date="2018-10" db="EMBL/GenBank/DDBJ databases">
        <title>Genome assembly for a Yunnan-Guizhou Plateau 3E fish, Anabarilius grahami (Regan), and its evolutionary and genetic applications.</title>
        <authorList>
            <person name="Jiang W."/>
        </authorList>
    </citation>
    <scope>NUCLEOTIDE SEQUENCE [LARGE SCALE GENOMIC DNA]</scope>
    <source>
        <strain evidence="1">AG-KIZ</strain>
        <tissue evidence="1">Muscle</tissue>
    </source>
</reference>
<keyword evidence="2" id="KW-1185">Reference proteome</keyword>
<dbReference type="Proteomes" id="UP000281406">
    <property type="component" value="Unassembled WGS sequence"/>
</dbReference>
<feature type="non-terminal residue" evidence="1">
    <location>
        <position position="1"/>
    </location>
</feature>
<protein>
    <submittedName>
        <fullName evidence="1">Uncharacterized protein</fullName>
    </submittedName>
</protein>
<evidence type="ECO:0000313" key="2">
    <source>
        <dbReference type="Proteomes" id="UP000281406"/>
    </source>
</evidence>
<comment type="caution">
    <text evidence="1">The sequence shown here is derived from an EMBL/GenBank/DDBJ whole genome shotgun (WGS) entry which is preliminary data.</text>
</comment>
<evidence type="ECO:0000313" key="1">
    <source>
        <dbReference type="EMBL" id="ROL47113.1"/>
    </source>
</evidence>
<sequence length="52" mass="6082">DRREDDLLYKHIEQRVLRVNQTINHLAASDNSDITSEKVAREELPLLIGCHR</sequence>
<organism evidence="1 2">
    <name type="scientific">Anabarilius grahami</name>
    <name type="common">Kanglang fish</name>
    <name type="synonym">Barilius grahami</name>
    <dbReference type="NCBI Taxonomy" id="495550"/>
    <lineage>
        <taxon>Eukaryota</taxon>
        <taxon>Metazoa</taxon>
        <taxon>Chordata</taxon>
        <taxon>Craniata</taxon>
        <taxon>Vertebrata</taxon>
        <taxon>Euteleostomi</taxon>
        <taxon>Actinopterygii</taxon>
        <taxon>Neopterygii</taxon>
        <taxon>Teleostei</taxon>
        <taxon>Ostariophysi</taxon>
        <taxon>Cypriniformes</taxon>
        <taxon>Xenocyprididae</taxon>
        <taxon>Xenocypridinae</taxon>
        <taxon>Xenocypridinae incertae sedis</taxon>
        <taxon>Anabarilius</taxon>
    </lineage>
</organism>
<gene>
    <name evidence="1" type="ORF">DPX16_18911</name>
</gene>